<dbReference type="Proteomes" id="UP001597118">
    <property type="component" value="Unassembled WGS sequence"/>
</dbReference>
<keyword evidence="1" id="KW-1133">Transmembrane helix</keyword>
<name>A0ABW4IE19_9SPHI</name>
<evidence type="ECO:0000313" key="3">
    <source>
        <dbReference type="Proteomes" id="UP001597118"/>
    </source>
</evidence>
<dbReference type="InterPro" id="IPR021215">
    <property type="entry name" value="DUF2752"/>
</dbReference>
<feature type="transmembrane region" description="Helical" evidence="1">
    <location>
        <begin position="116"/>
        <end position="134"/>
    </location>
</feature>
<protein>
    <submittedName>
        <fullName evidence="2">DUF2752 domain-containing protein</fullName>
    </submittedName>
</protein>
<feature type="transmembrane region" description="Helical" evidence="1">
    <location>
        <begin position="75"/>
        <end position="95"/>
    </location>
</feature>
<dbReference type="RefSeq" id="WP_379662890.1">
    <property type="nucleotide sequence ID" value="NZ_JBHUDG010000017.1"/>
</dbReference>
<organism evidence="2 3">
    <name type="scientific">Pseudopedobacter beijingensis</name>
    <dbReference type="NCBI Taxonomy" id="1207056"/>
    <lineage>
        <taxon>Bacteria</taxon>
        <taxon>Pseudomonadati</taxon>
        <taxon>Bacteroidota</taxon>
        <taxon>Sphingobacteriia</taxon>
        <taxon>Sphingobacteriales</taxon>
        <taxon>Sphingobacteriaceae</taxon>
        <taxon>Pseudopedobacter</taxon>
    </lineage>
</organism>
<feature type="transmembrane region" description="Helical" evidence="1">
    <location>
        <begin position="7"/>
        <end position="25"/>
    </location>
</feature>
<proteinExistence type="predicted"/>
<keyword evidence="3" id="KW-1185">Reference proteome</keyword>
<gene>
    <name evidence="2" type="ORF">ACFSAH_11530</name>
</gene>
<reference evidence="3" key="1">
    <citation type="journal article" date="2019" name="Int. J. Syst. Evol. Microbiol.">
        <title>The Global Catalogue of Microorganisms (GCM) 10K type strain sequencing project: providing services to taxonomists for standard genome sequencing and annotation.</title>
        <authorList>
            <consortium name="The Broad Institute Genomics Platform"/>
            <consortium name="The Broad Institute Genome Sequencing Center for Infectious Disease"/>
            <person name="Wu L."/>
            <person name="Ma J."/>
        </authorList>
    </citation>
    <scope>NUCLEOTIDE SEQUENCE [LARGE SCALE GENOMIC DNA]</scope>
    <source>
        <strain evidence="3">CCUG 53762</strain>
    </source>
</reference>
<keyword evidence="1" id="KW-0472">Membrane</keyword>
<accession>A0ABW4IE19</accession>
<dbReference type="EMBL" id="JBHUDG010000017">
    <property type="protein sequence ID" value="MFD1630513.1"/>
    <property type="molecule type" value="Genomic_DNA"/>
</dbReference>
<sequence>MLLTRNKLYLLLFISCCLGYIWLYVNLTGPGGQSSFDLCLVKHVTNIPCPSCGATRSVLSIMKGQMEKAFMINPLGFLVAIIMLLSPIWIITDWLRKENTLFNTYQKIEVILRKPLFAVPAILLVIINWLWNISKGL</sequence>
<evidence type="ECO:0000256" key="1">
    <source>
        <dbReference type="SAM" id="Phobius"/>
    </source>
</evidence>
<evidence type="ECO:0000313" key="2">
    <source>
        <dbReference type="EMBL" id="MFD1630513.1"/>
    </source>
</evidence>
<dbReference type="Pfam" id="PF10825">
    <property type="entry name" value="DUF2752"/>
    <property type="match status" value="1"/>
</dbReference>
<comment type="caution">
    <text evidence="2">The sequence shown here is derived from an EMBL/GenBank/DDBJ whole genome shotgun (WGS) entry which is preliminary data.</text>
</comment>
<keyword evidence="1" id="KW-0812">Transmembrane</keyword>